<dbReference type="InterPro" id="IPR009960">
    <property type="entry name" value="Fruit_body_lectin_fun"/>
</dbReference>
<keyword evidence="2" id="KW-1185">Reference proteome</keyword>
<reference evidence="1" key="1">
    <citation type="journal article" date="2020" name="New Phytol.">
        <title>Comparative genomics reveals dynamic genome evolution in host specialist ectomycorrhizal fungi.</title>
        <authorList>
            <person name="Lofgren L.A."/>
            <person name="Nguyen N.H."/>
            <person name="Vilgalys R."/>
            <person name="Ruytinx J."/>
            <person name="Liao H.L."/>
            <person name="Branco S."/>
            <person name="Kuo A."/>
            <person name="LaButti K."/>
            <person name="Lipzen A."/>
            <person name="Andreopoulos W."/>
            <person name="Pangilinan J."/>
            <person name="Riley R."/>
            <person name="Hundley H."/>
            <person name="Na H."/>
            <person name="Barry K."/>
            <person name="Grigoriev I.V."/>
            <person name="Stajich J.E."/>
            <person name="Kennedy P.G."/>
        </authorList>
    </citation>
    <scope>NUCLEOTIDE SEQUENCE</scope>
    <source>
        <strain evidence="1">DOB743</strain>
    </source>
</reference>
<dbReference type="OrthoDB" id="4791458at2759"/>
<organism evidence="1 2">
    <name type="scientific">Suillus placidus</name>
    <dbReference type="NCBI Taxonomy" id="48579"/>
    <lineage>
        <taxon>Eukaryota</taxon>
        <taxon>Fungi</taxon>
        <taxon>Dikarya</taxon>
        <taxon>Basidiomycota</taxon>
        <taxon>Agaricomycotina</taxon>
        <taxon>Agaricomycetes</taxon>
        <taxon>Agaricomycetidae</taxon>
        <taxon>Boletales</taxon>
        <taxon>Suillineae</taxon>
        <taxon>Suillaceae</taxon>
        <taxon>Suillus</taxon>
    </lineage>
</organism>
<dbReference type="Proteomes" id="UP000714275">
    <property type="component" value="Unassembled WGS sequence"/>
</dbReference>
<evidence type="ECO:0000313" key="1">
    <source>
        <dbReference type="EMBL" id="KAG1771887.1"/>
    </source>
</evidence>
<gene>
    <name evidence="1" type="ORF">EV702DRAFT_1281560</name>
</gene>
<dbReference type="SUPFAM" id="SSF63724">
    <property type="entry name" value="Cytolysin/lectin"/>
    <property type="match status" value="1"/>
</dbReference>
<dbReference type="InterPro" id="IPR015926">
    <property type="entry name" value="Cytolysin/lectin"/>
</dbReference>
<comment type="caution">
    <text evidence="1">The sequence shown here is derived from an EMBL/GenBank/DDBJ whole genome shotgun (WGS) entry which is preliminary data.</text>
</comment>
<accession>A0A9P6ZLY4</accession>
<sequence length="171" mass="19028">MHSYRLSEVYGERAPGVYHLSDQPRYPYQTETTTYTVAVRTIDTTASDPGFTVVEKTVWYGGRWSNTDSIETLVMDSSGTSGALRFRNGAEEEFIVTLGIHNHNVWCDVVTDLAPGDTGLMIHTEYYTAGPRKSNWTQLAEVQKTSAQGTTVDVKFVTQEGNELVVHITIS</sequence>
<dbReference type="Pfam" id="PF07367">
    <property type="entry name" value="FB_lectin"/>
    <property type="match status" value="1"/>
</dbReference>
<protein>
    <submittedName>
        <fullName evidence="1">Lectin 2b</fullName>
    </submittedName>
</protein>
<dbReference type="EMBL" id="JABBWD010000056">
    <property type="protein sequence ID" value="KAG1771887.1"/>
    <property type="molecule type" value="Genomic_DNA"/>
</dbReference>
<name>A0A9P6ZLY4_9AGAM</name>
<dbReference type="Gene3D" id="2.60.270.20">
    <property type="entry name" value="Cytolysin/lectin"/>
    <property type="match status" value="1"/>
</dbReference>
<dbReference type="AlphaFoldDB" id="A0A9P6ZLY4"/>
<proteinExistence type="predicted"/>
<evidence type="ECO:0000313" key="2">
    <source>
        <dbReference type="Proteomes" id="UP000714275"/>
    </source>
</evidence>